<dbReference type="InterPro" id="IPR000073">
    <property type="entry name" value="AB_hydrolase_1"/>
</dbReference>
<sequence length="265" mass="28671">MKGPGGVDLHVVEAGNPEGPPILLVHGFCQSHLAWRYQLQSELTRDFRLVALDLRGHGDSDKPEGAYADSRLWAGDLHAVMTTLRLHRPVVVGWSYGGVVITDYLRHHGDTHVAGVHFVGALTRVGQPESFADFGPAFLQLIPTLISPQGDAALATFASMLSHQPETAERRAEVVAYNLRVPLHVRAGIGQRVEDGDDTLGALKVPVLIAHGKVDRVVLPATSEHIASKVPGAELSLYPEAGHSPFAEDAARFNQELAAFRARCR</sequence>
<dbReference type="PANTHER" id="PTHR43798">
    <property type="entry name" value="MONOACYLGLYCEROL LIPASE"/>
    <property type="match status" value="1"/>
</dbReference>
<dbReference type="InterPro" id="IPR000639">
    <property type="entry name" value="Epox_hydrolase-like"/>
</dbReference>
<organism evidence="3 4">
    <name type="scientific">Pyxidicoccus parkwayensis</name>
    <dbReference type="NCBI Taxonomy" id="2813578"/>
    <lineage>
        <taxon>Bacteria</taxon>
        <taxon>Pseudomonadati</taxon>
        <taxon>Myxococcota</taxon>
        <taxon>Myxococcia</taxon>
        <taxon>Myxococcales</taxon>
        <taxon>Cystobacterineae</taxon>
        <taxon>Myxococcaceae</taxon>
        <taxon>Pyxidicoccus</taxon>
    </lineage>
</organism>
<keyword evidence="1 3" id="KW-0378">Hydrolase</keyword>
<reference evidence="3 4" key="1">
    <citation type="submission" date="2021-02" db="EMBL/GenBank/DDBJ databases">
        <title>De Novo genome assembly of isolated myxobacteria.</title>
        <authorList>
            <person name="Stevens D.C."/>
        </authorList>
    </citation>
    <scope>NUCLEOTIDE SEQUENCE [LARGE SCALE GENOMIC DNA]</scope>
    <source>
        <strain evidence="4">SCPEA02</strain>
    </source>
</reference>
<dbReference type="EMBL" id="CP071090">
    <property type="protein sequence ID" value="QSQ27526.1"/>
    <property type="molecule type" value="Genomic_DNA"/>
</dbReference>
<dbReference type="InterPro" id="IPR029058">
    <property type="entry name" value="AB_hydrolase_fold"/>
</dbReference>
<dbReference type="GO" id="GO:0016787">
    <property type="term" value="F:hydrolase activity"/>
    <property type="evidence" value="ECO:0007669"/>
    <property type="project" value="UniProtKB-KW"/>
</dbReference>
<dbReference type="InterPro" id="IPR050266">
    <property type="entry name" value="AB_hydrolase_sf"/>
</dbReference>
<dbReference type="PRINTS" id="PR00412">
    <property type="entry name" value="EPOXHYDRLASE"/>
</dbReference>
<keyword evidence="4" id="KW-1185">Reference proteome</keyword>
<gene>
    <name evidence="3" type="ORF">JY651_22575</name>
</gene>
<dbReference type="Gene3D" id="3.40.50.1820">
    <property type="entry name" value="alpha/beta hydrolase"/>
    <property type="match status" value="1"/>
</dbReference>
<dbReference type="PRINTS" id="PR00111">
    <property type="entry name" value="ABHYDROLASE"/>
</dbReference>
<evidence type="ECO:0000313" key="3">
    <source>
        <dbReference type="EMBL" id="QSQ27526.1"/>
    </source>
</evidence>
<proteinExistence type="predicted"/>
<evidence type="ECO:0000313" key="4">
    <source>
        <dbReference type="Proteomes" id="UP000662747"/>
    </source>
</evidence>
<evidence type="ECO:0000259" key="2">
    <source>
        <dbReference type="Pfam" id="PF00561"/>
    </source>
</evidence>
<feature type="domain" description="AB hydrolase-1" evidence="2">
    <location>
        <begin position="20"/>
        <end position="249"/>
    </location>
</feature>
<dbReference type="Proteomes" id="UP000662747">
    <property type="component" value="Chromosome"/>
</dbReference>
<dbReference type="SUPFAM" id="SSF53474">
    <property type="entry name" value="alpha/beta-Hydrolases"/>
    <property type="match status" value="1"/>
</dbReference>
<name>A0ABX7PAN0_9BACT</name>
<evidence type="ECO:0000256" key="1">
    <source>
        <dbReference type="ARBA" id="ARBA00022801"/>
    </source>
</evidence>
<dbReference type="RefSeq" id="WP_206729047.1">
    <property type="nucleotide sequence ID" value="NZ_CP071090.1"/>
</dbReference>
<protein>
    <submittedName>
        <fullName evidence="3">Alpha/beta hydrolase</fullName>
    </submittedName>
</protein>
<dbReference type="PANTHER" id="PTHR43798:SF31">
    <property type="entry name" value="AB HYDROLASE SUPERFAMILY PROTEIN YCLE"/>
    <property type="match status" value="1"/>
</dbReference>
<dbReference type="Pfam" id="PF00561">
    <property type="entry name" value="Abhydrolase_1"/>
    <property type="match status" value="1"/>
</dbReference>
<accession>A0ABX7PAN0</accession>